<dbReference type="Proteomes" id="UP001213042">
    <property type="component" value="Unassembled WGS sequence"/>
</dbReference>
<accession>A0AAW6EHN8</accession>
<feature type="domain" description="ATPase dynein-related AAA" evidence="1">
    <location>
        <begin position="137"/>
        <end position="271"/>
    </location>
</feature>
<name>A0AAW6EHN8_9FIRM</name>
<gene>
    <name evidence="2" type="ORF">PNW00_02055</name>
</gene>
<proteinExistence type="predicted"/>
<protein>
    <submittedName>
        <fullName evidence="2">AAA family ATPase</fullName>
    </submittedName>
</protein>
<evidence type="ECO:0000259" key="1">
    <source>
        <dbReference type="Pfam" id="PF07728"/>
    </source>
</evidence>
<evidence type="ECO:0000313" key="3">
    <source>
        <dbReference type="Proteomes" id="UP001213042"/>
    </source>
</evidence>
<evidence type="ECO:0000313" key="2">
    <source>
        <dbReference type="EMBL" id="MDB8749227.1"/>
    </source>
</evidence>
<dbReference type="Gene3D" id="3.40.50.300">
    <property type="entry name" value="P-loop containing nucleotide triphosphate hydrolases"/>
    <property type="match status" value="1"/>
</dbReference>
<dbReference type="AlphaFoldDB" id="A0AAW6EHN8"/>
<dbReference type="InterPro" id="IPR011704">
    <property type="entry name" value="ATPase_dyneun-rel_AAA"/>
</dbReference>
<dbReference type="SUPFAM" id="SSF52540">
    <property type="entry name" value="P-loop containing nucleoside triphosphate hydrolases"/>
    <property type="match status" value="1"/>
</dbReference>
<dbReference type="InterPro" id="IPR052934">
    <property type="entry name" value="Methyl-DNA_Rec/Restrict_Enz"/>
</dbReference>
<dbReference type="PANTHER" id="PTHR37291:SF1">
    <property type="entry name" value="TYPE IV METHYL-DIRECTED RESTRICTION ENZYME ECOKMCRB SUBUNIT"/>
    <property type="match status" value="1"/>
</dbReference>
<dbReference type="EMBL" id="JAQMLU010000002">
    <property type="protein sequence ID" value="MDB8749227.1"/>
    <property type="molecule type" value="Genomic_DNA"/>
</dbReference>
<dbReference type="Pfam" id="PF07728">
    <property type="entry name" value="AAA_5"/>
    <property type="match status" value="1"/>
</dbReference>
<organism evidence="2 3">
    <name type="scientific">Ruminococcus bicirculans</name>
    <name type="common">ex Wegman et al. 2014</name>
    <dbReference type="NCBI Taxonomy" id="1160721"/>
    <lineage>
        <taxon>Bacteria</taxon>
        <taxon>Bacillati</taxon>
        <taxon>Bacillota</taxon>
        <taxon>Clostridia</taxon>
        <taxon>Eubacteriales</taxon>
        <taxon>Oscillospiraceae</taxon>
        <taxon>Ruminococcus</taxon>
    </lineage>
</organism>
<dbReference type="InterPro" id="IPR027417">
    <property type="entry name" value="P-loop_NTPase"/>
</dbReference>
<dbReference type="GO" id="GO:0016887">
    <property type="term" value="F:ATP hydrolysis activity"/>
    <property type="evidence" value="ECO:0007669"/>
    <property type="project" value="InterPro"/>
</dbReference>
<sequence length="420" mass="48240">MAKNVILYGPPGTGKTYRLQSLMNKYIDYIIDDKQIVNAYHKDSKDWILITLILLQKNGRMKTAEIQSKIDSLILGVSINAASVLDKHNILPAPIPAAVREQPRIFKNMNTNEWYVDFFRVQQTRPDFVKTFIDSAKISKRYNFVTFHQSYSYEDFIEGIRPEYVKATNSIDYSPKPGVFKLMCEEAEQHPEKEYAFFIDEINRGNISEIFGELISLIELDKRSGETGALSAVLPYSKTVFTVPSNISIYGTMNTADRSIDQIDIALRRRFKFEPMLPDADIIASELELSSIDANNIEGVDLIKLFNTLNNRIELLLDSQHLLGHALFIGVKNADDIANVIRNSVIPLLEEYFFDDIQKIQLVFNDLNDTGELRDDAIYEHLTLEADSFFSYMGDYMIDDKKHYHVKETITADIIKHIYE</sequence>
<dbReference type="GO" id="GO:0005524">
    <property type="term" value="F:ATP binding"/>
    <property type="evidence" value="ECO:0007669"/>
    <property type="project" value="InterPro"/>
</dbReference>
<dbReference type="PANTHER" id="PTHR37291">
    <property type="entry name" value="5-METHYLCYTOSINE-SPECIFIC RESTRICTION ENZYME B"/>
    <property type="match status" value="1"/>
</dbReference>
<dbReference type="RefSeq" id="WP_181981540.1">
    <property type="nucleotide sequence ID" value="NZ_JADMWL010000002.1"/>
</dbReference>
<comment type="caution">
    <text evidence="2">The sequence shown here is derived from an EMBL/GenBank/DDBJ whole genome shotgun (WGS) entry which is preliminary data.</text>
</comment>
<reference evidence="2" key="1">
    <citation type="submission" date="2023-01" db="EMBL/GenBank/DDBJ databases">
        <title>Human gut microbiome strain richness.</title>
        <authorList>
            <person name="Chen-Liaw A."/>
        </authorList>
    </citation>
    <scope>NUCLEOTIDE SEQUENCE</scope>
    <source>
        <strain evidence="2">D43st1_D9_D43t1_170807</strain>
    </source>
</reference>